<proteinExistence type="predicted"/>
<accession>A0A4Z0ZZ94</accession>
<keyword evidence="22" id="KW-1185">Reference proteome</keyword>
<sequence length="913" mass="104226">MPSWKAVIKNFARDSFLLVLVFLLYLFIGKLSLNLSSIDGYSTPVWPPAGLALGFALLFGNRVWPALFLGAYFTNTTYLPSSESWIEFLISNPQNITISLGNSTSAILGAYFLKKYSDPKLNIFQFHEIVIFFTFAGPITAFISSVIGSFSLYYFKIIYFELLFQTWLTWWMGDSIGIIIFTPLIILIWKWYLGEEKLVRLVVFATATMSTFIFTLSVFFLTRNWEKKFVNYRIKSDGQIISSAIENRLFETLRVVKALGSFIALTENLNRDFFEKFSKGIIDDENSVAALSWDPLIQKSARFTNEQKLKKDYPESIGISIKSDQKIIPSPENEEYVFIRYIYPYPENKQAIGFNLLSDPVRKETLHRASKRQGVDITGKIKLVQNLENNLGFLVFYPVTRRNGESGFAAAAIRLTSVLDHTLVGNDQNHLCIKIEERNDPFHIEILSKDCSNIEEKMFSDFFYEHPIVIGSHVLHVKVIATKEYFQKNLTNASRFILIISSLMTGLLGILLLIIMGKEKSIQNIVEKRTFELEKANRVKSEFLANMSHEIRTPMNGVLGMLTLLEQTKIDLEQKDYLDNAKKAVLSLLTIINDILDVSKLENKKLETDPKPTNIHKLCKDLIQLFLSDARKKNLEFYVNISNLDPNLYAMVDENRLRQILINLIGNALKFTFVGSLSLDVKISEDRKYIMFTVKDTGIGISPENISRLFNRFVQLEDSRTKKFEGSGLGLYISKQLVNLLGGEIEVQSVLNVGSSFQFTIPFEETDQKEIPVENISPHLATGDNNFHILVAEDNSLNQKFIVKLFQKENLKVSVASNGIEVIQLLDESGNHPEDKFNMILMDIQMPLMDGMEATKLIRKREDDYHDIPIIAITANSMDSQLKEYLENGMNGYVKKPIILSELMSAIYKNLKQ</sequence>
<feature type="domain" description="CHASE" evidence="20">
    <location>
        <begin position="265"/>
        <end position="423"/>
    </location>
</feature>
<dbReference type="InterPro" id="IPR005467">
    <property type="entry name" value="His_kinase_dom"/>
</dbReference>
<dbReference type="Pfam" id="PF00512">
    <property type="entry name" value="HisKA"/>
    <property type="match status" value="1"/>
</dbReference>
<dbReference type="EC" id="2.7.13.3" evidence="3"/>
<dbReference type="SUPFAM" id="SSF52172">
    <property type="entry name" value="CheY-like"/>
    <property type="match status" value="1"/>
</dbReference>
<dbReference type="SMART" id="SM00448">
    <property type="entry name" value="REC"/>
    <property type="match status" value="1"/>
</dbReference>
<dbReference type="OrthoDB" id="9797243at2"/>
<dbReference type="EMBL" id="RQGP01000010">
    <property type="protein sequence ID" value="TGL94233.1"/>
    <property type="molecule type" value="Genomic_DNA"/>
</dbReference>
<evidence type="ECO:0000256" key="17">
    <source>
        <dbReference type="SAM" id="Phobius"/>
    </source>
</evidence>
<dbReference type="InterPro" id="IPR042240">
    <property type="entry name" value="CHASE_sf"/>
</dbReference>
<keyword evidence="12" id="KW-0902">Two-component regulatory system</keyword>
<keyword evidence="7 17" id="KW-0812">Transmembrane</keyword>
<dbReference type="SMART" id="SM00388">
    <property type="entry name" value="HisKA"/>
    <property type="match status" value="1"/>
</dbReference>
<evidence type="ECO:0000256" key="4">
    <source>
        <dbReference type="ARBA" id="ARBA00022475"/>
    </source>
</evidence>
<dbReference type="InterPro" id="IPR003661">
    <property type="entry name" value="HisK_dim/P_dom"/>
</dbReference>
<dbReference type="Proteomes" id="UP000298263">
    <property type="component" value="Unassembled WGS sequence"/>
</dbReference>
<feature type="transmembrane region" description="Helical" evidence="17">
    <location>
        <begin position="49"/>
        <end position="74"/>
    </location>
</feature>
<keyword evidence="8" id="KW-0547">Nucleotide-binding</keyword>
<evidence type="ECO:0000256" key="13">
    <source>
        <dbReference type="ARBA" id="ARBA00023136"/>
    </source>
</evidence>
<dbReference type="SMART" id="SM00387">
    <property type="entry name" value="HATPase_c"/>
    <property type="match status" value="1"/>
</dbReference>
<dbReference type="GO" id="GO:0000155">
    <property type="term" value="F:phosphorelay sensor kinase activity"/>
    <property type="evidence" value="ECO:0007669"/>
    <property type="project" value="InterPro"/>
</dbReference>
<dbReference type="RefSeq" id="WP_135587297.1">
    <property type="nucleotide sequence ID" value="NZ_RQGO01000019.1"/>
</dbReference>
<feature type="modified residue" description="4-aspartylphosphate" evidence="16">
    <location>
        <position position="843"/>
    </location>
</feature>
<feature type="transmembrane region" description="Helical" evidence="17">
    <location>
        <begin position="198"/>
        <end position="221"/>
    </location>
</feature>
<evidence type="ECO:0000259" key="20">
    <source>
        <dbReference type="PROSITE" id="PS50839"/>
    </source>
</evidence>
<dbReference type="InterPro" id="IPR006189">
    <property type="entry name" value="CHASE_dom"/>
</dbReference>
<evidence type="ECO:0000256" key="8">
    <source>
        <dbReference type="ARBA" id="ARBA00022741"/>
    </source>
</evidence>
<evidence type="ECO:0000256" key="2">
    <source>
        <dbReference type="ARBA" id="ARBA00004651"/>
    </source>
</evidence>
<dbReference type="InterPro" id="IPR007895">
    <property type="entry name" value="MASE1"/>
</dbReference>
<dbReference type="PROSITE" id="PS50839">
    <property type="entry name" value="CHASE"/>
    <property type="match status" value="1"/>
</dbReference>
<feature type="domain" description="Response regulatory" evidence="19">
    <location>
        <begin position="788"/>
        <end position="911"/>
    </location>
</feature>
<keyword evidence="11 17" id="KW-1133">Transmembrane helix</keyword>
<keyword evidence="9" id="KW-0418">Kinase</keyword>
<dbReference type="InterPro" id="IPR001789">
    <property type="entry name" value="Sig_transdc_resp-reg_receiver"/>
</dbReference>
<dbReference type="GO" id="GO:0005524">
    <property type="term" value="F:ATP binding"/>
    <property type="evidence" value="ECO:0007669"/>
    <property type="project" value="UniProtKB-KW"/>
</dbReference>
<dbReference type="Gene3D" id="3.30.565.10">
    <property type="entry name" value="Histidine kinase-like ATPase, C-terminal domain"/>
    <property type="match status" value="1"/>
</dbReference>
<protein>
    <recommendedName>
        <fullName evidence="15">Sensory/regulatory protein RpfC</fullName>
        <ecNumber evidence="3">2.7.13.3</ecNumber>
    </recommendedName>
</protein>
<dbReference type="FunFam" id="3.30.565.10:FF:000010">
    <property type="entry name" value="Sensor histidine kinase RcsC"/>
    <property type="match status" value="1"/>
</dbReference>
<organism evidence="21 22">
    <name type="scientific">Leptospira congkakensis</name>
    <dbReference type="NCBI Taxonomy" id="2484932"/>
    <lineage>
        <taxon>Bacteria</taxon>
        <taxon>Pseudomonadati</taxon>
        <taxon>Spirochaetota</taxon>
        <taxon>Spirochaetia</taxon>
        <taxon>Leptospirales</taxon>
        <taxon>Leptospiraceae</taxon>
        <taxon>Leptospira</taxon>
    </lineage>
</organism>
<dbReference type="Pfam" id="PF00072">
    <property type="entry name" value="Response_reg"/>
    <property type="match status" value="1"/>
</dbReference>
<dbReference type="GO" id="GO:0005886">
    <property type="term" value="C:plasma membrane"/>
    <property type="evidence" value="ECO:0007669"/>
    <property type="project" value="UniProtKB-SubCell"/>
</dbReference>
<dbReference type="PANTHER" id="PTHR43047">
    <property type="entry name" value="TWO-COMPONENT HISTIDINE PROTEIN KINASE"/>
    <property type="match status" value="1"/>
</dbReference>
<dbReference type="PROSITE" id="PS50110">
    <property type="entry name" value="RESPONSE_REGULATORY"/>
    <property type="match status" value="1"/>
</dbReference>
<evidence type="ECO:0000256" key="7">
    <source>
        <dbReference type="ARBA" id="ARBA00022692"/>
    </source>
</evidence>
<dbReference type="Gene3D" id="3.40.50.2300">
    <property type="match status" value="1"/>
</dbReference>
<evidence type="ECO:0000313" key="22">
    <source>
        <dbReference type="Proteomes" id="UP000298263"/>
    </source>
</evidence>
<feature type="transmembrane region" description="Helical" evidence="17">
    <location>
        <begin position="12"/>
        <end position="29"/>
    </location>
</feature>
<dbReference type="SUPFAM" id="SSF55874">
    <property type="entry name" value="ATPase domain of HSP90 chaperone/DNA topoisomerase II/histidine kinase"/>
    <property type="match status" value="1"/>
</dbReference>
<dbReference type="InterPro" id="IPR036890">
    <property type="entry name" value="HATPase_C_sf"/>
</dbReference>
<gene>
    <name evidence="21" type="ORF">EHQ69_07140</name>
</gene>
<dbReference type="SMART" id="SM01079">
    <property type="entry name" value="CHASE"/>
    <property type="match status" value="1"/>
</dbReference>
<keyword evidence="13 17" id="KW-0472">Membrane</keyword>
<name>A0A4Z0ZZ94_9LEPT</name>
<comment type="caution">
    <text evidence="21">The sequence shown here is derived from an EMBL/GenBank/DDBJ whole genome shotgun (WGS) entry which is preliminary data.</text>
</comment>
<feature type="transmembrane region" description="Helical" evidence="17">
    <location>
        <begin position="167"/>
        <end position="192"/>
    </location>
</feature>
<evidence type="ECO:0000256" key="1">
    <source>
        <dbReference type="ARBA" id="ARBA00000085"/>
    </source>
</evidence>
<dbReference type="PRINTS" id="PR00344">
    <property type="entry name" value="BCTRLSENSOR"/>
</dbReference>
<dbReference type="InterPro" id="IPR004358">
    <property type="entry name" value="Sig_transdc_His_kin-like_C"/>
</dbReference>
<comment type="subunit">
    <text evidence="14">At low DSF concentrations, interacts with RpfF.</text>
</comment>
<evidence type="ECO:0000256" key="3">
    <source>
        <dbReference type="ARBA" id="ARBA00012438"/>
    </source>
</evidence>
<evidence type="ECO:0000259" key="19">
    <source>
        <dbReference type="PROSITE" id="PS50110"/>
    </source>
</evidence>
<evidence type="ECO:0000256" key="12">
    <source>
        <dbReference type="ARBA" id="ARBA00023012"/>
    </source>
</evidence>
<evidence type="ECO:0000256" key="5">
    <source>
        <dbReference type="ARBA" id="ARBA00022553"/>
    </source>
</evidence>
<dbReference type="InterPro" id="IPR036097">
    <property type="entry name" value="HisK_dim/P_sf"/>
</dbReference>
<dbReference type="Gene3D" id="1.10.287.130">
    <property type="match status" value="1"/>
</dbReference>
<keyword evidence="4" id="KW-1003">Cell membrane</keyword>
<reference evidence="21" key="1">
    <citation type="journal article" date="2019" name="PLoS Negl. Trop. Dis.">
        <title>Revisiting the worldwide diversity of Leptospira species in the environment.</title>
        <authorList>
            <person name="Vincent A.T."/>
            <person name="Schiettekatte O."/>
            <person name="Bourhy P."/>
            <person name="Veyrier F.J."/>
            <person name="Picardeau M."/>
        </authorList>
    </citation>
    <scope>NUCLEOTIDE SEQUENCE [LARGE SCALE GENOMIC DNA]</scope>
    <source>
        <strain evidence="21">201702422</strain>
    </source>
</reference>
<evidence type="ECO:0000256" key="11">
    <source>
        <dbReference type="ARBA" id="ARBA00022989"/>
    </source>
</evidence>
<evidence type="ECO:0000256" key="14">
    <source>
        <dbReference type="ARBA" id="ARBA00064003"/>
    </source>
</evidence>
<dbReference type="InterPro" id="IPR003594">
    <property type="entry name" value="HATPase_dom"/>
</dbReference>
<dbReference type="GO" id="GO:0009927">
    <property type="term" value="F:histidine phosphotransfer kinase activity"/>
    <property type="evidence" value="ECO:0007669"/>
    <property type="project" value="TreeGrafter"/>
</dbReference>
<comment type="subcellular location">
    <subcellularLocation>
        <location evidence="2">Cell membrane</location>
        <topology evidence="2">Multi-pass membrane protein</topology>
    </subcellularLocation>
</comment>
<dbReference type="SUPFAM" id="SSF47384">
    <property type="entry name" value="Homodimeric domain of signal transducing histidine kinase"/>
    <property type="match status" value="1"/>
</dbReference>
<feature type="transmembrane region" description="Helical" evidence="17">
    <location>
        <begin position="129"/>
        <end position="155"/>
    </location>
</feature>
<feature type="domain" description="Histidine kinase" evidence="18">
    <location>
        <begin position="546"/>
        <end position="765"/>
    </location>
</feature>
<dbReference type="CDD" id="cd00082">
    <property type="entry name" value="HisKA"/>
    <property type="match status" value="1"/>
</dbReference>
<feature type="transmembrane region" description="Helical" evidence="17">
    <location>
        <begin position="95"/>
        <end position="113"/>
    </location>
</feature>
<dbReference type="AlphaFoldDB" id="A0A4Z0ZZ94"/>
<dbReference type="Pfam" id="PF02518">
    <property type="entry name" value="HATPase_c"/>
    <property type="match status" value="1"/>
</dbReference>
<dbReference type="CDD" id="cd17546">
    <property type="entry name" value="REC_hyHK_CKI1_RcsC-like"/>
    <property type="match status" value="1"/>
</dbReference>
<dbReference type="Gene3D" id="3.30.450.350">
    <property type="entry name" value="CHASE domain"/>
    <property type="match status" value="1"/>
</dbReference>
<dbReference type="FunFam" id="1.10.287.130:FF:000002">
    <property type="entry name" value="Two-component osmosensing histidine kinase"/>
    <property type="match status" value="1"/>
</dbReference>
<dbReference type="PROSITE" id="PS50109">
    <property type="entry name" value="HIS_KIN"/>
    <property type="match status" value="1"/>
</dbReference>
<dbReference type="PANTHER" id="PTHR43047:SF72">
    <property type="entry name" value="OSMOSENSING HISTIDINE PROTEIN KINASE SLN1"/>
    <property type="match status" value="1"/>
</dbReference>
<keyword evidence="10" id="KW-0067">ATP-binding</keyword>
<feature type="transmembrane region" description="Helical" evidence="17">
    <location>
        <begin position="496"/>
        <end position="516"/>
    </location>
</feature>
<evidence type="ECO:0000256" key="9">
    <source>
        <dbReference type="ARBA" id="ARBA00022777"/>
    </source>
</evidence>
<keyword evidence="6" id="KW-0808">Transferase</keyword>
<dbReference type="Pfam" id="PF03924">
    <property type="entry name" value="CHASE"/>
    <property type="match status" value="1"/>
</dbReference>
<evidence type="ECO:0000259" key="18">
    <source>
        <dbReference type="PROSITE" id="PS50109"/>
    </source>
</evidence>
<evidence type="ECO:0000256" key="6">
    <source>
        <dbReference type="ARBA" id="ARBA00022679"/>
    </source>
</evidence>
<comment type="catalytic activity">
    <reaction evidence="1">
        <text>ATP + protein L-histidine = ADP + protein N-phospho-L-histidine.</text>
        <dbReference type="EC" id="2.7.13.3"/>
    </reaction>
</comment>
<dbReference type="Pfam" id="PF05231">
    <property type="entry name" value="MASE1"/>
    <property type="match status" value="1"/>
</dbReference>
<evidence type="ECO:0000313" key="21">
    <source>
        <dbReference type="EMBL" id="TGL94233.1"/>
    </source>
</evidence>
<dbReference type="InterPro" id="IPR011006">
    <property type="entry name" value="CheY-like_superfamily"/>
</dbReference>
<dbReference type="CDD" id="cd16922">
    <property type="entry name" value="HATPase_EvgS-ArcB-TorS-like"/>
    <property type="match status" value="1"/>
</dbReference>
<evidence type="ECO:0000256" key="16">
    <source>
        <dbReference type="PROSITE-ProRule" id="PRU00169"/>
    </source>
</evidence>
<evidence type="ECO:0000256" key="10">
    <source>
        <dbReference type="ARBA" id="ARBA00022840"/>
    </source>
</evidence>
<keyword evidence="5 16" id="KW-0597">Phosphoprotein</keyword>
<evidence type="ECO:0000256" key="15">
    <source>
        <dbReference type="ARBA" id="ARBA00068150"/>
    </source>
</evidence>